<dbReference type="PROSITE" id="PS51371">
    <property type="entry name" value="CBS"/>
    <property type="match status" value="2"/>
</dbReference>
<feature type="domain" description="CBS" evidence="3">
    <location>
        <begin position="76"/>
        <end position="133"/>
    </location>
</feature>
<organism evidence="4 5">
    <name type="scientific">Methylorubrum podarium</name>
    <dbReference type="NCBI Taxonomy" id="200476"/>
    <lineage>
        <taxon>Bacteria</taxon>
        <taxon>Pseudomonadati</taxon>
        <taxon>Pseudomonadota</taxon>
        <taxon>Alphaproteobacteria</taxon>
        <taxon>Hyphomicrobiales</taxon>
        <taxon>Methylobacteriaceae</taxon>
        <taxon>Methylorubrum</taxon>
    </lineage>
</organism>
<dbReference type="InterPro" id="IPR000644">
    <property type="entry name" value="CBS_dom"/>
</dbReference>
<sequence length="146" mass="15949">MLVSDILRSKGTQVFAIGGDAPFSAAIQMMRDRKIGALVVEDANGRLDGILSEREVVAALATWGEDALERTVCELMVTPVATARPTDPVHRVMTIMTQGRIRHLPVLDDEIIAGIVSVGDVVKSRLAEKIHENQVLQDIARWPRVA</sequence>
<dbReference type="InterPro" id="IPR051257">
    <property type="entry name" value="Diverse_CBS-Domain"/>
</dbReference>
<dbReference type="InterPro" id="IPR044725">
    <property type="entry name" value="CBSX3_CBS_dom"/>
</dbReference>
<dbReference type="Gene3D" id="3.10.580.10">
    <property type="entry name" value="CBS-domain"/>
    <property type="match status" value="1"/>
</dbReference>
<dbReference type="RefSeq" id="WP_350396685.1">
    <property type="nucleotide sequence ID" value="NZ_JBELQE010000106.1"/>
</dbReference>
<dbReference type="SUPFAM" id="SSF54631">
    <property type="entry name" value="CBS-domain pair"/>
    <property type="match status" value="1"/>
</dbReference>
<dbReference type="EMBL" id="JBELQE010000106">
    <property type="protein sequence ID" value="MER2252408.1"/>
    <property type="molecule type" value="Genomic_DNA"/>
</dbReference>
<reference evidence="4 5" key="1">
    <citation type="submission" date="2024-06" db="EMBL/GenBank/DDBJ databases">
        <authorList>
            <person name="Campbell A.G."/>
        </authorList>
    </citation>
    <scope>NUCLEOTIDE SEQUENCE [LARGE SCALE GENOMIC DNA]</scope>
    <source>
        <strain evidence="4 5">EM12</strain>
    </source>
</reference>
<evidence type="ECO:0000256" key="2">
    <source>
        <dbReference type="PROSITE-ProRule" id="PRU00703"/>
    </source>
</evidence>
<dbReference type="Proteomes" id="UP001480955">
    <property type="component" value="Unassembled WGS sequence"/>
</dbReference>
<dbReference type="Pfam" id="PF00571">
    <property type="entry name" value="CBS"/>
    <property type="match status" value="2"/>
</dbReference>
<evidence type="ECO:0000256" key="1">
    <source>
        <dbReference type="ARBA" id="ARBA00023122"/>
    </source>
</evidence>
<keyword evidence="1 2" id="KW-0129">CBS domain</keyword>
<evidence type="ECO:0000313" key="4">
    <source>
        <dbReference type="EMBL" id="MER2252408.1"/>
    </source>
</evidence>
<protein>
    <submittedName>
        <fullName evidence="4">CBS domain-containing protein</fullName>
    </submittedName>
</protein>
<dbReference type="SMART" id="SM00116">
    <property type="entry name" value="CBS"/>
    <property type="match status" value="2"/>
</dbReference>
<comment type="caution">
    <text evidence="4">The sequence shown here is derived from an EMBL/GenBank/DDBJ whole genome shotgun (WGS) entry which is preliminary data.</text>
</comment>
<gene>
    <name evidence="4" type="ORF">ABS772_21015</name>
</gene>
<dbReference type="CDD" id="cd04623">
    <property type="entry name" value="CBS_pair_bac_euk"/>
    <property type="match status" value="1"/>
</dbReference>
<dbReference type="PANTHER" id="PTHR43080:SF2">
    <property type="entry name" value="CBS DOMAIN-CONTAINING PROTEIN"/>
    <property type="match status" value="1"/>
</dbReference>
<keyword evidence="5" id="KW-1185">Reference proteome</keyword>
<dbReference type="PANTHER" id="PTHR43080">
    <property type="entry name" value="CBS DOMAIN-CONTAINING PROTEIN CBSX3, MITOCHONDRIAL"/>
    <property type="match status" value="1"/>
</dbReference>
<proteinExistence type="predicted"/>
<feature type="domain" description="CBS" evidence="3">
    <location>
        <begin position="8"/>
        <end position="68"/>
    </location>
</feature>
<dbReference type="InterPro" id="IPR046342">
    <property type="entry name" value="CBS_dom_sf"/>
</dbReference>
<accession>A0ABV1QSX5</accession>
<evidence type="ECO:0000313" key="5">
    <source>
        <dbReference type="Proteomes" id="UP001480955"/>
    </source>
</evidence>
<evidence type="ECO:0000259" key="3">
    <source>
        <dbReference type="PROSITE" id="PS51371"/>
    </source>
</evidence>
<name>A0ABV1QSX5_9HYPH</name>